<dbReference type="Gene3D" id="1.20.140.10">
    <property type="entry name" value="Butyryl-CoA Dehydrogenase, subunit A, domain 3"/>
    <property type="match status" value="1"/>
</dbReference>
<evidence type="ECO:0000256" key="2">
    <source>
        <dbReference type="ARBA" id="ARBA00009347"/>
    </source>
</evidence>
<protein>
    <submittedName>
        <fullName evidence="8">Acyl-CoA dehydrogenase</fullName>
    </submittedName>
</protein>
<sequence length="386" mass="43098">MTETTHQYQDIRDAVRDLCSQFPDEYFRKIDEARGYPEAFVDALTQAGWLAALIPQQYGGSGLGLTEASVIMEEINRSGGNSGACHGQMYNMGTLLRHGSEEQKRQYLPKIASGELRLQSMGVTEPTTGTDTTKIKTTAVRRGDRYVINGQKVWISRVQHSDLMILLARTTPLSDVTKKSEGMSIFLVDLREAIGKGLTVQPILNMVNHETNELFFDNLEIPAENLIGEEGKGFKYILDGLNAERTLIAAECIGDGYWFIDRVTKYVKDRQVFGRPIGQNQGVQFPIARAFVNVEAANLMRFEAARRFDAHETCGAQANMAKLLAADASWEAANACLQFHGGFGFACEYDVERKFRETRLYQVAPISTNLILSYVAEHMLGLPRSF</sequence>
<dbReference type="Pfam" id="PF02770">
    <property type="entry name" value="Acyl-CoA_dh_M"/>
    <property type="match status" value="1"/>
</dbReference>
<dbReference type="Gene3D" id="1.10.540.10">
    <property type="entry name" value="Acyl-CoA dehydrogenase/oxidase, N-terminal domain"/>
    <property type="match status" value="1"/>
</dbReference>
<evidence type="ECO:0000259" key="5">
    <source>
        <dbReference type="Pfam" id="PF00441"/>
    </source>
</evidence>
<dbReference type="PANTHER" id="PTHR43884:SF12">
    <property type="entry name" value="ISOVALERYL-COA DEHYDROGENASE, MITOCHONDRIAL-RELATED"/>
    <property type="match status" value="1"/>
</dbReference>
<comment type="cofactor">
    <cofactor evidence="1">
        <name>FAD</name>
        <dbReference type="ChEBI" id="CHEBI:57692"/>
    </cofactor>
</comment>
<evidence type="ECO:0000256" key="4">
    <source>
        <dbReference type="ARBA" id="ARBA00022827"/>
    </source>
</evidence>
<dbReference type="Gene3D" id="2.40.110.10">
    <property type="entry name" value="Butyryl-CoA Dehydrogenase, subunit A, domain 2"/>
    <property type="match status" value="1"/>
</dbReference>
<feature type="domain" description="Acyl-CoA dehydrogenase/oxidase N-terminal" evidence="7">
    <location>
        <begin position="7"/>
        <end position="115"/>
    </location>
</feature>
<dbReference type="GO" id="GO:0003995">
    <property type="term" value="F:acyl-CoA dehydrogenase activity"/>
    <property type="evidence" value="ECO:0007669"/>
    <property type="project" value="InterPro"/>
</dbReference>
<keyword evidence="3" id="KW-0285">Flavoprotein</keyword>
<dbReference type="EMBL" id="PQGA01000024">
    <property type="protein sequence ID" value="POR46430.1"/>
    <property type="molecule type" value="Genomic_DNA"/>
</dbReference>
<evidence type="ECO:0000313" key="8">
    <source>
        <dbReference type="EMBL" id="POR46430.1"/>
    </source>
</evidence>
<dbReference type="InterPro" id="IPR006089">
    <property type="entry name" value="Acyl-CoA_DH_CS"/>
</dbReference>
<dbReference type="FunFam" id="1.10.540.10:FF:000013">
    <property type="entry name" value="Acyl-CoA dehydrogenase"/>
    <property type="match status" value="1"/>
</dbReference>
<dbReference type="SUPFAM" id="SSF56645">
    <property type="entry name" value="Acyl-CoA dehydrogenase NM domain-like"/>
    <property type="match status" value="1"/>
</dbReference>
<proteinExistence type="inferred from homology"/>
<dbReference type="Proteomes" id="UP000237381">
    <property type="component" value="Unassembled WGS sequence"/>
</dbReference>
<gene>
    <name evidence="8" type="ORF">B0G62_12423</name>
</gene>
<dbReference type="InterPro" id="IPR037069">
    <property type="entry name" value="AcylCoA_DH/ox_N_sf"/>
</dbReference>
<dbReference type="PANTHER" id="PTHR43884">
    <property type="entry name" value="ACYL-COA DEHYDROGENASE"/>
    <property type="match status" value="1"/>
</dbReference>
<reference evidence="8 9" key="1">
    <citation type="submission" date="2018-01" db="EMBL/GenBank/DDBJ databases">
        <title>Genomic Encyclopedia of Type Strains, Phase III (KMG-III): the genomes of soil and plant-associated and newly described type strains.</title>
        <authorList>
            <person name="Whitman W."/>
        </authorList>
    </citation>
    <scope>NUCLEOTIDE SEQUENCE [LARGE SCALE GENOMIC DNA]</scope>
    <source>
        <strain evidence="8 9">JCM 18070</strain>
    </source>
</reference>
<evidence type="ECO:0000259" key="7">
    <source>
        <dbReference type="Pfam" id="PF02771"/>
    </source>
</evidence>
<dbReference type="AlphaFoldDB" id="A0A2S4LVH0"/>
<feature type="domain" description="Acyl-CoA oxidase/dehydrogenase middle" evidence="6">
    <location>
        <begin position="120"/>
        <end position="218"/>
    </location>
</feature>
<name>A0A2S4LVH0_9BURK</name>
<dbReference type="OrthoDB" id="9769473at2"/>
<dbReference type="GO" id="GO:0050660">
    <property type="term" value="F:flavin adenine dinucleotide binding"/>
    <property type="evidence" value="ECO:0007669"/>
    <property type="project" value="InterPro"/>
</dbReference>
<evidence type="ECO:0000256" key="1">
    <source>
        <dbReference type="ARBA" id="ARBA00001974"/>
    </source>
</evidence>
<feature type="domain" description="Acyl-CoA dehydrogenase/oxidase C-terminal" evidence="5">
    <location>
        <begin position="231"/>
        <end position="366"/>
    </location>
</feature>
<comment type="caution">
    <text evidence="8">The sequence shown here is derived from an EMBL/GenBank/DDBJ whole genome shotgun (WGS) entry which is preliminary data.</text>
</comment>
<organism evidence="8 9">
    <name type="scientific">Paraburkholderia eburnea</name>
    <dbReference type="NCBI Taxonomy" id="1189126"/>
    <lineage>
        <taxon>Bacteria</taxon>
        <taxon>Pseudomonadati</taxon>
        <taxon>Pseudomonadota</taxon>
        <taxon>Betaproteobacteria</taxon>
        <taxon>Burkholderiales</taxon>
        <taxon>Burkholderiaceae</taxon>
        <taxon>Paraburkholderia</taxon>
    </lineage>
</organism>
<keyword evidence="4" id="KW-0274">FAD</keyword>
<evidence type="ECO:0000259" key="6">
    <source>
        <dbReference type="Pfam" id="PF02770"/>
    </source>
</evidence>
<dbReference type="PROSITE" id="PS00073">
    <property type="entry name" value="ACYL_COA_DH_2"/>
    <property type="match status" value="1"/>
</dbReference>
<dbReference type="InterPro" id="IPR006091">
    <property type="entry name" value="Acyl-CoA_Oxase/DH_mid-dom"/>
</dbReference>
<evidence type="ECO:0000313" key="9">
    <source>
        <dbReference type="Proteomes" id="UP000237381"/>
    </source>
</evidence>
<dbReference type="InterPro" id="IPR036250">
    <property type="entry name" value="AcylCo_DH-like_C"/>
</dbReference>
<dbReference type="SUPFAM" id="SSF47203">
    <property type="entry name" value="Acyl-CoA dehydrogenase C-terminal domain-like"/>
    <property type="match status" value="1"/>
</dbReference>
<dbReference type="Pfam" id="PF02771">
    <property type="entry name" value="Acyl-CoA_dh_N"/>
    <property type="match status" value="1"/>
</dbReference>
<dbReference type="FunFam" id="2.40.110.10:FF:000014">
    <property type="entry name" value="Probable acyl-CoA dehydrogenase"/>
    <property type="match status" value="1"/>
</dbReference>
<evidence type="ECO:0000256" key="3">
    <source>
        <dbReference type="ARBA" id="ARBA00022630"/>
    </source>
</evidence>
<dbReference type="RefSeq" id="WP_103707292.1">
    <property type="nucleotide sequence ID" value="NZ_PQGA01000024.1"/>
</dbReference>
<accession>A0A2S4LVH0</accession>
<dbReference type="InterPro" id="IPR009075">
    <property type="entry name" value="AcylCo_DH/oxidase_C"/>
</dbReference>
<dbReference type="PIRSF" id="PIRSF016578">
    <property type="entry name" value="HsaA"/>
    <property type="match status" value="1"/>
</dbReference>
<dbReference type="InterPro" id="IPR009100">
    <property type="entry name" value="AcylCoA_DH/oxidase_NM_dom_sf"/>
</dbReference>
<dbReference type="Pfam" id="PF00441">
    <property type="entry name" value="Acyl-CoA_dh_1"/>
    <property type="match status" value="1"/>
</dbReference>
<comment type="similarity">
    <text evidence="2">Belongs to the acyl-CoA dehydrogenase family.</text>
</comment>
<dbReference type="FunFam" id="1.20.140.10:FF:000012">
    <property type="entry name" value="Acyl-CoA dehydrogenase fadE12"/>
    <property type="match status" value="1"/>
</dbReference>
<dbReference type="InterPro" id="IPR046373">
    <property type="entry name" value="Acyl-CoA_Oxase/DH_mid-dom_sf"/>
</dbReference>
<dbReference type="InterPro" id="IPR013786">
    <property type="entry name" value="AcylCoA_DH/ox_N"/>
</dbReference>
<keyword evidence="9" id="KW-1185">Reference proteome</keyword>